<dbReference type="Proteomes" id="UP000184236">
    <property type="component" value="Unassembled WGS sequence"/>
</dbReference>
<evidence type="ECO:0000259" key="4">
    <source>
        <dbReference type="PROSITE" id="PS01124"/>
    </source>
</evidence>
<evidence type="ECO:0000256" key="2">
    <source>
        <dbReference type="ARBA" id="ARBA00023125"/>
    </source>
</evidence>
<organism evidence="5 6">
    <name type="scientific">Chryseobacterium takakiae</name>
    <dbReference type="NCBI Taxonomy" id="1302685"/>
    <lineage>
        <taxon>Bacteria</taxon>
        <taxon>Pseudomonadati</taxon>
        <taxon>Bacteroidota</taxon>
        <taxon>Flavobacteriia</taxon>
        <taxon>Flavobacteriales</taxon>
        <taxon>Weeksellaceae</taxon>
        <taxon>Chryseobacterium group</taxon>
        <taxon>Chryseobacterium</taxon>
    </lineage>
</organism>
<dbReference type="InterPro" id="IPR018060">
    <property type="entry name" value="HTH_AraC"/>
</dbReference>
<dbReference type="PANTHER" id="PTHR43280">
    <property type="entry name" value="ARAC-FAMILY TRANSCRIPTIONAL REGULATOR"/>
    <property type="match status" value="1"/>
</dbReference>
<dbReference type="Pfam" id="PF12833">
    <property type="entry name" value="HTH_18"/>
    <property type="match status" value="1"/>
</dbReference>
<dbReference type="AlphaFoldDB" id="A0A1M4TQA0"/>
<keyword evidence="2" id="KW-0238">DNA-binding</keyword>
<dbReference type="Gene3D" id="1.10.10.60">
    <property type="entry name" value="Homeodomain-like"/>
    <property type="match status" value="1"/>
</dbReference>
<evidence type="ECO:0000313" key="5">
    <source>
        <dbReference type="EMBL" id="SHE46565.1"/>
    </source>
</evidence>
<sequence length="293" mass="34613">MKQDIKTLQLYHLEKVHYLKNEVLILPVSLLFDKININKHWRNRFYSIFLFKEAKGSAIIDDHLYELKKDSLLFLNYNQVYYFNLSLAPQGYAILFTKSFYNHVYTGNKLIRNDTAMAEMPQMIDLDASSVAEFWQQFYIIRKEYGRNRMFAKEMICMQLKTLILRCIRASKIIKKHSLPADHKKEIVARFSELVNQFYKEMKTTAPYAEKLNLSPNYLNMLIKQHLALSAGQFIKNRVILEAERLLLHTHLSVTEISYELGFSDNSHFGKYFKSATNKSPKIFRIENKIQKS</sequence>
<evidence type="ECO:0000256" key="3">
    <source>
        <dbReference type="ARBA" id="ARBA00023163"/>
    </source>
</evidence>
<accession>A0A1M4TQA0</accession>
<evidence type="ECO:0000313" key="6">
    <source>
        <dbReference type="Proteomes" id="UP000184236"/>
    </source>
</evidence>
<name>A0A1M4TQA0_9FLAO</name>
<keyword evidence="1" id="KW-0805">Transcription regulation</keyword>
<dbReference type="PROSITE" id="PS01124">
    <property type="entry name" value="HTH_ARAC_FAMILY_2"/>
    <property type="match status" value="1"/>
</dbReference>
<protein>
    <submittedName>
        <fullName evidence="5">Transcriptional regulator, AraC family</fullName>
    </submittedName>
</protein>
<dbReference type="STRING" id="1302685.SAMN05444408_101503"/>
<dbReference type="GO" id="GO:0003700">
    <property type="term" value="F:DNA-binding transcription factor activity"/>
    <property type="evidence" value="ECO:0007669"/>
    <property type="project" value="InterPro"/>
</dbReference>
<dbReference type="PANTHER" id="PTHR43280:SF32">
    <property type="entry name" value="TRANSCRIPTIONAL REGULATORY PROTEIN"/>
    <property type="match status" value="1"/>
</dbReference>
<reference evidence="6" key="1">
    <citation type="submission" date="2016-11" db="EMBL/GenBank/DDBJ databases">
        <authorList>
            <person name="Varghese N."/>
            <person name="Submissions S."/>
        </authorList>
    </citation>
    <scope>NUCLEOTIDE SEQUENCE [LARGE SCALE GENOMIC DNA]</scope>
    <source>
        <strain evidence="6">DSM 26898</strain>
    </source>
</reference>
<dbReference type="RefSeq" id="WP_072883226.1">
    <property type="nucleotide sequence ID" value="NZ_FQVO01000001.1"/>
</dbReference>
<dbReference type="SMART" id="SM00342">
    <property type="entry name" value="HTH_ARAC"/>
    <property type="match status" value="1"/>
</dbReference>
<proteinExistence type="predicted"/>
<feature type="domain" description="HTH araC/xylS-type" evidence="4">
    <location>
        <begin position="189"/>
        <end position="287"/>
    </location>
</feature>
<dbReference type="OrthoDB" id="2585681at2"/>
<gene>
    <name evidence="5" type="ORF">SAMN05444408_101503</name>
</gene>
<dbReference type="SUPFAM" id="SSF46689">
    <property type="entry name" value="Homeodomain-like"/>
    <property type="match status" value="1"/>
</dbReference>
<dbReference type="GO" id="GO:0043565">
    <property type="term" value="F:sequence-specific DNA binding"/>
    <property type="evidence" value="ECO:0007669"/>
    <property type="project" value="InterPro"/>
</dbReference>
<evidence type="ECO:0000256" key="1">
    <source>
        <dbReference type="ARBA" id="ARBA00023015"/>
    </source>
</evidence>
<dbReference type="InterPro" id="IPR009057">
    <property type="entry name" value="Homeodomain-like_sf"/>
</dbReference>
<dbReference type="EMBL" id="FQVO01000001">
    <property type="protein sequence ID" value="SHE46565.1"/>
    <property type="molecule type" value="Genomic_DNA"/>
</dbReference>
<keyword evidence="3" id="KW-0804">Transcription</keyword>
<keyword evidence="6" id="KW-1185">Reference proteome</keyword>